<keyword evidence="7 9" id="KW-0472">Membrane</keyword>
<keyword evidence="6" id="KW-0051">Antiviral defense</keyword>
<dbReference type="InterPro" id="IPR006674">
    <property type="entry name" value="HD_domain"/>
</dbReference>
<evidence type="ECO:0000256" key="8">
    <source>
        <dbReference type="SAM" id="MobiDB-lite"/>
    </source>
</evidence>
<dbReference type="KEGG" id="mgik:GO620_012955"/>
<protein>
    <submittedName>
        <fullName evidence="11">HD domain-containing protein</fullName>
    </submittedName>
</protein>
<evidence type="ECO:0000259" key="10">
    <source>
        <dbReference type="SMART" id="SM00471"/>
    </source>
</evidence>
<feature type="domain" description="HD/PDEase" evidence="10">
    <location>
        <begin position="26"/>
        <end position="141"/>
    </location>
</feature>
<dbReference type="Pfam" id="PF18967">
    <property type="entry name" value="PycTM"/>
    <property type="match status" value="1"/>
</dbReference>
<feature type="region of interest" description="Disordered" evidence="8">
    <location>
        <begin position="196"/>
        <end position="243"/>
    </location>
</feature>
<keyword evidence="5 9" id="KW-1133">Transmembrane helix</keyword>
<dbReference type="Pfam" id="PF01966">
    <property type="entry name" value="HD"/>
    <property type="match status" value="1"/>
</dbReference>
<evidence type="ECO:0000256" key="2">
    <source>
        <dbReference type="ARBA" id="ARBA00022475"/>
    </source>
</evidence>
<feature type="transmembrane region" description="Helical" evidence="9">
    <location>
        <begin position="265"/>
        <end position="283"/>
    </location>
</feature>
<evidence type="ECO:0000256" key="1">
    <source>
        <dbReference type="ARBA" id="ARBA00004236"/>
    </source>
</evidence>
<dbReference type="RefSeq" id="WP_200230042.1">
    <property type="nucleotide sequence ID" value="NZ_CP066775.1"/>
</dbReference>
<proteinExistence type="predicted"/>
<dbReference type="Proteomes" id="UP000429232">
    <property type="component" value="Chromosome"/>
</dbReference>
<dbReference type="GO" id="GO:0051607">
    <property type="term" value="P:defense response to virus"/>
    <property type="evidence" value="ECO:0007669"/>
    <property type="project" value="UniProtKB-KW"/>
</dbReference>
<evidence type="ECO:0000313" key="11">
    <source>
        <dbReference type="EMBL" id="QQL49078.1"/>
    </source>
</evidence>
<dbReference type="Gene3D" id="1.10.3210.10">
    <property type="entry name" value="Hypothetical protein af1432"/>
    <property type="match status" value="1"/>
</dbReference>
<evidence type="ECO:0000256" key="3">
    <source>
        <dbReference type="ARBA" id="ARBA00022692"/>
    </source>
</evidence>
<feature type="transmembrane region" description="Helical" evidence="9">
    <location>
        <begin position="295"/>
        <end position="314"/>
    </location>
</feature>
<dbReference type="GO" id="GO:0000166">
    <property type="term" value="F:nucleotide binding"/>
    <property type="evidence" value="ECO:0007669"/>
    <property type="project" value="UniProtKB-KW"/>
</dbReference>
<keyword evidence="2" id="KW-1003">Cell membrane</keyword>
<keyword evidence="3 9" id="KW-0812">Transmembrane</keyword>
<keyword evidence="4" id="KW-0547">Nucleotide-binding</keyword>
<keyword evidence="12" id="KW-1185">Reference proteome</keyword>
<evidence type="ECO:0000256" key="9">
    <source>
        <dbReference type="SAM" id="Phobius"/>
    </source>
</evidence>
<evidence type="ECO:0000313" key="12">
    <source>
        <dbReference type="Proteomes" id="UP000429232"/>
    </source>
</evidence>
<evidence type="ECO:0000256" key="5">
    <source>
        <dbReference type="ARBA" id="ARBA00022989"/>
    </source>
</evidence>
<dbReference type="InterPro" id="IPR043760">
    <property type="entry name" value="PycTM_dom"/>
</dbReference>
<reference evidence="11 12" key="1">
    <citation type="submission" date="2020-12" db="EMBL/GenBank/DDBJ databases">
        <title>HMF7856_wgs.fasta genome submission.</title>
        <authorList>
            <person name="Kang H."/>
            <person name="Kim H."/>
            <person name="Joh K."/>
        </authorList>
    </citation>
    <scope>NUCLEOTIDE SEQUENCE [LARGE SCALE GENOMIC DNA]</scope>
    <source>
        <strain evidence="11 12">HMF7856</strain>
    </source>
</reference>
<evidence type="ECO:0000256" key="7">
    <source>
        <dbReference type="ARBA" id="ARBA00023136"/>
    </source>
</evidence>
<accession>A0A6I4I5M2</accession>
<dbReference type="SUPFAM" id="SSF109604">
    <property type="entry name" value="HD-domain/PDEase-like"/>
    <property type="match status" value="1"/>
</dbReference>
<sequence>MDYTALLKNVQQFVTTYFATHHDDRFSYHNSGHTLDVVKAATSIADHYQLSDEDRFIVLCAAWFHDIAHQNDDPAEHEAKGALMAMDYLKGLNVDEPVAEKVRGCIMATQMPQNPQNLLENIICDADLYHLGTTDFKEKSKELRKELQRVYNKDISKQDWRKGTICLMEQHRYHTDYCRLLLNDQKEKNLEELKAKLNEKDEEDTNQMSKDNKPEKVTLLPPAPGENKKDAKKRKKEKPVKGRETMFRVTSSNHQRLSDMADRKAHIMISVNAIVISLLLSLMLRRLDEHPRQTIPAIALLLVSLVTIIFSILATRPNLPGGTFTQEDIDRKQVNLLFFGNFYKMSLDQYNHGMVAMMNDSDFLYGSLIRDLYTQGTVLGRKYQLLRISYSVFMYGLIASVLMFIISAVI</sequence>
<dbReference type="InterPro" id="IPR003607">
    <property type="entry name" value="HD/PDEase_dom"/>
</dbReference>
<comment type="subcellular location">
    <subcellularLocation>
        <location evidence="1">Cell membrane</location>
    </subcellularLocation>
</comment>
<evidence type="ECO:0000256" key="6">
    <source>
        <dbReference type="ARBA" id="ARBA00023118"/>
    </source>
</evidence>
<feature type="transmembrane region" description="Helical" evidence="9">
    <location>
        <begin position="388"/>
        <end position="409"/>
    </location>
</feature>
<organism evidence="11 12">
    <name type="scientific">Mucilaginibacter ginkgonis</name>
    <dbReference type="NCBI Taxonomy" id="2682091"/>
    <lineage>
        <taxon>Bacteria</taxon>
        <taxon>Pseudomonadati</taxon>
        <taxon>Bacteroidota</taxon>
        <taxon>Sphingobacteriia</taxon>
        <taxon>Sphingobacteriales</taxon>
        <taxon>Sphingobacteriaceae</taxon>
        <taxon>Mucilaginibacter</taxon>
    </lineage>
</organism>
<dbReference type="EMBL" id="CP066775">
    <property type="protein sequence ID" value="QQL49078.1"/>
    <property type="molecule type" value="Genomic_DNA"/>
</dbReference>
<gene>
    <name evidence="11" type="ORF">GO620_012955</name>
</gene>
<dbReference type="CDD" id="cd00077">
    <property type="entry name" value="HDc"/>
    <property type="match status" value="1"/>
</dbReference>
<dbReference type="AlphaFoldDB" id="A0A6I4I5M2"/>
<dbReference type="SMART" id="SM00471">
    <property type="entry name" value="HDc"/>
    <property type="match status" value="1"/>
</dbReference>
<name>A0A6I4I5M2_9SPHI</name>
<evidence type="ECO:0000256" key="4">
    <source>
        <dbReference type="ARBA" id="ARBA00022741"/>
    </source>
</evidence>
<dbReference type="GO" id="GO:0005886">
    <property type="term" value="C:plasma membrane"/>
    <property type="evidence" value="ECO:0007669"/>
    <property type="project" value="UniProtKB-SubCell"/>
</dbReference>